<dbReference type="FunCoup" id="Q22CA8">
    <property type="interactions" value="11"/>
</dbReference>
<dbReference type="AlphaFoldDB" id="Q22CA8"/>
<dbReference type="HOGENOM" id="CLU_526299_0_0_1"/>
<protein>
    <submittedName>
        <fullName evidence="3">MAC/perforin domain protein</fullName>
    </submittedName>
</protein>
<evidence type="ECO:0000259" key="2">
    <source>
        <dbReference type="PROSITE" id="PS51412"/>
    </source>
</evidence>
<evidence type="ECO:0000256" key="1">
    <source>
        <dbReference type="SAM" id="SignalP"/>
    </source>
</evidence>
<dbReference type="EMBL" id="GG662550">
    <property type="protein sequence ID" value="EAR82899.1"/>
    <property type="molecule type" value="Genomic_DNA"/>
</dbReference>
<accession>Q22CA8</accession>
<dbReference type="KEGG" id="tet:TTHERM_01068020"/>
<evidence type="ECO:0000313" key="3">
    <source>
        <dbReference type="EMBL" id="EAR82899.1"/>
    </source>
</evidence>
<proteinExistence type="predicted"/>
<dbReference type="GeneID" id="7831165"/>
<evidence type="ECO:0000313" key="4">
    <source>
        <dbReference type="Proteomes" id="UP000009168"/>
    </source>
</evidence>
<dbReference type="Pfam" id="PF01823">
    <property type="entry name" value="MACPF"/>
    <property type="match status" value="1"/>
</dbReference>
<feature type="signal peptide" evidence="1">
    <location>
        <begin position="1"/>
        <end position="21"/>
    </location>
</feature>
<dbReference type="eggNOG" id="ENOG502S7UT">
    <property type="taxonomic scope" value="Eukaryota"/>
</dbReference>
<keyword evidence="4" id="KW-1185">Reference proteome</keyword>
<dbReference type="PROSITE" id="PS51257">
    <property type="entry name" value="PROKAR_LIPOPROTEIN"/>
    <property type="match status" value="1"/>
</dbReference>
<reference evidence="4" key="1">
    <citation type="journal article" date="2006" name="PLoS Biol.">
        <title>Macronuclear genome sequence of the ciliate Tetrahymena thermophila, a model eukaryote.</title>
        <authorList>
            <person name="Eisen J.A."/>
            <person name="Coyne R.S."/>
            <person name="Wu M."/>
            <person name="Wu D."/>
            <person name="Thiagarajan M."/>
            <person name="Wortman J.R."/>
            <person name="Badger J.H."/>
            <person name="Ren Q."/>
            <person name="Amedeo P."/>
            <person name="Jones K.M."/>
            <person name="Tallon L.J."/>
            <person name="Delcher A.L."/>
            <person name="Salzberg S.L."/>
            <person name="Silva J.C."/>
            <person name="Haas B.J."/>
            <person name="Majoros W.H."/>
            <person name="Farzad M."/>
            <person name="Carlton J.M."/>
            <person name="Smith R.K. Jr."/>
            <person name="Garg J."/>
            <person name="Pearlman R.E."/>
            <person name="Karrer K.M."/>
            <person name="Sun L."/>
            <person name="Manning G."/>
            <person name="Elde N.C."/>
            <person name="Turkewitz A.P."/>
            <person name="Asai D.J."/>
            <person name="Wilkes D.E."/>
            <person name="Wang Y."/>
            <person name="Cai H."/>
            <person name="Collins K."/>
            <person name="Stewart B.A."/>
            <person name="Lee S.R."/>
            <person name="Wilamowska K."/>
            <person name="Weinberg Z."/>
            <person name="Ruzzo W.L."/>
            <person name="Wloga D."/>
            <person name="Gaertig J."/>
            <person name="Frankel J."/>
            <person name="Tsao C.-C."/>
            <person name="Gorovsky M.A."/>
            <person name="Keeling P.J."/>
            <person name="Waller R.F."/>
            <person name="Patron N.J."/>
            <person name="Cherry J.M."/>
            <person name="Stover N.A."/>
            <person name="Krieger C.J."/>
            <person name="del Toro C."/>
            <person name="Ryder H.F."/>
            <person name="Williamson S.C."/>
            <person name="Barbeau R.A."/>
            <person name="Hamilton E.P."/>
            <person name="Orias E."/>
        </authorList>
    </citation>
    <scope>NUCLEOTIDE SEQUENCE [LARGE SCALE GENOMIC DNA]</scope>
    <source>
        <strain evidence="4">SB210</strain>
    </source>
</reference>
<dbReference type="InterPro" id="IPR020864">
    <property type="entry name" value="MACPF"/>
</dbReference>
<dbReference type="RefSeq" id="XP_001030562.1">
    <property type="nucleotide sequence ID" value="XM_001030562.1"/>
</dbReference>
<name>Q22CA8_TETTS</name>
<gene>
    <name evidence="3" type="ORF">TTHERM_01068020</name>
</gene>
<feature type="chain" id="PRO_5004201035" evidence="1">
    <location>
        <begin position="22"/>
        <end position="536"/>
    </location>
</feature>
<keyword evidence="1" id="KW-0732">Signal</keyword>
<feature type="domain" description="MACPF" evidence="2">
    <location>
        <begin position="31"/>
        <end position="359"/>
    </location>
</feature>
<organism evidence="3 4">
    <name type="scientific">Tetrahymena thermophila (strain SB210)</name>
    <dbReference type="NCBI Taxonomy" id="312017"/>
    <lineage>
        <taxon>Eukaryota</taxon>
        <taxon>Sar</taxon>
        <taxon>Alveolata</taxon>
        <taxon>Ciliophora</taxon>
        <taxon>Intramacronucleata</taxon>
        <taxon>Oligohymenophorea</taxon>
        <taxon>Hymenostomatida</taxon>
        <taxon>Tetrahymenina</taxon>
        <taxon>Tetrahymenidae</taxon>
        <taxon>Tetrahymena</taxon>
    </lineage>
</organism>
<dbReference type="STRING" id="312017.Q22CA8"/>
<dbReference type="InParanoid" id="Q22CA8"/>
<sequence length="536" mass="60151">MKLQKIKSILLLLLIASCINCDDLRGTLQWNDSVDTSSIKYIPNVQYLGQGYNIFTSNPHSSQGLDPGYQNVAAINLTYANNLWQNVNPERNYFVPNGVMLSQQKSCTMSFSAKQVTSMIDYTSSLEASVSIRGTFFGGRFRASVDYQNMQNDMASGTYQYIVSNSRCSVFQLDLIDSPTYHPQFSNDILLNLQQLALNQNNANNTEANAYYDFFDNWGTHVVTSVDLGSLFGYKFKMLKTDVQSMQNQGIDVSASATLFNVRGRTNTQLEQNSLNSFSQSIQSWTSYSIGATPDLNNDPANWATQTLTKPMPIKSSITPYHEALKIFTQGGNNILSSTQILQLYSKLRMYANSYCQNRLLANGQVDYCKGNTQDNYNLSQLAQTVTYYDVSLLDITRTQISAYYQNQTTFNTQLQLSPIESTIGYRFFFKYNNQILNGVTTYYVSIVATTGNSFCLVGNPTLGEPATISSCPLNDNATFQYVAYDDNIFSLRFKSDPTKCLGFDSQGILRTMVTDSCFECQVIELIQNTQLKAKN</sequence>
<dbReference type="SMART" id="SM00457">
    <property type="entry name" value="MACPF"/>
    <property type="match status" value="1"/>
</dbReference>
<dbReference type="Proteomes" id="UP000009168">
    <property type="component" value="Unassembled WGS sequence"/>
</dbReference>
<dbReference type="OrthoDB" id="1366754at2759"/>
<dbReference type="PROSITE" id="PS51412">
    <property type="entry name" value="MACPF_2"/>
    <property type="match status" value="1"/>
</dbReference>
<dbReference type="OMA" id="ANWATQT"/>